<proteinExistence type="predicted"/>
<dbReference type="PANTHER" id="PTHR12363:SF33">
    <property type="entry name" value="IMPORTIN-13"/>
    <property type="match status" value="1"/>
</dbReference>
<reference evidence="4 5" key="1">
    <citation type="journal article" date="2020" name="Nat. Food">
        <title>A phased Vanilla planifolia genome enables genetic improvement of flavour and production.</title>
        <authorList>
            <person name="Hasing T."/>
            <person name="Tang H."/>
            <person name="Brym M."/>
            <person name="Khazi F."/>
            <person name="Huang T."/>
            <person name="Chambers A.H."/>
        </authorList>
    </citation>
    <scope>NUCLEOTIDE SEQUENCE [LARGE SCALE GENOMIC DNA]</scope>
    <source>
        <tissue evidence="4">Leaf</tissue>
    </source>
</reference>
<dbReference type="Gene3D" id="1.25.10.10">
    <property type="entry name" value="Leucine-rich Repeat Variant"/>
    <property type="match status" value="1"/>
</dbReference>
<protein>
    <submittedName>
        <fullName evidence="4">Uncharacterized protein</fullName>
    </submittedName>
</protein>
<evidence type="ECO:0000256" key="2">
    <source>
        <dbReference type="ARBA" id="ARBA00022448"/>
    </source>
</evidence>
<dbReference type="GO" id="GO:0006606">
    <property type="term" value="P:protein import into nucleus"/>
    <property type="evidence" value="ECO:0007669"/>
    <property type="project" value="TreeGrafter"/>
</dbReference>
<dbReference type="GO" id="GO:0005634">
    <property type="term" value="C:nucleus"/>
    <property type="evidence" value="ECO:0007669"/>
    <property type="project" value="UniProtKB-SubCell"/>
</dbReference>
<evidence type="ECO:0000256" key="3">
    <source>
        <dbReference type="ARBA" id="ARBA00023242"/>
    </source>
</evidence>
<dbReference type="InterPro" id="IPR051345">
    <property type="entry name" value="Importin_beta-like_NTR"/>
</dbReference>
<evidence type="ECO:0000313" key="4">
    <source>
        <dbReference type="EMBL" id="KAG0452981.1"/>
    </source>
</evidence>
<keyword evidence="5" id="KW-1185">Reference proteome</keyword>
<dbReference type="GO" id="GO:0005737">
    <property type="term" value="C:cytoplasm"/>
    <property type="evidence" value="ECO:0007669"/>
    <property type="project" value="TreeGrafter"/>
</dbReference>
<evidence type="ECO:0000313" key="5">
    <source>
        <dbReference type="Proteomes" id="UP000636800"/>
    </source>
</evidence>
<dbReference type="AlphaFoldDB" id="A0A835UB86"/>
<evidence type="ECO:0000256" key="1">
    <source>
        <dbReference type="ARBA" id="ARBA00004123"/>
    </source>
</evidence>
<comment type="caution">
    <text evidence="4">The sequence shown here is derived from an EMBL/GenBank/DDBJ whole genome shotgun (WGS) entry which is preliminary data.</text>
</comment>
<accession>A0A835UB86</accession>
<dbReference type="PANTHER" id="PTHR12363">
    <property type="entry name" value="TRANSPORTIN 3 AND IMPORTIN 13"/>
    <property type="match status" value="1"/>
</dbReference>
<keyword evidence="3" id="KW-0539">Nucleus</keyword>
<dbReference type="InterPro" id="IPR011989">
    <property type="entry name" value="ARM-like"/>
</dbReference>
<organism evidence="4 5">
    <name type="scientific">Vanilla planifolia</name>
    <name type="common">Vanilla</name>
    <dbReference type="NCBI Taxonomy" id="51239"/>
    <lineage>
        <taxon>Eukaryota</taxon>
        <taxon>Viridiplantae</taxon>
        <taxon>Streptophyta</taxon>
        <taxon>Embryophyta</taxon>
        <taxon>Tracheophyta</taxon>
        <taxon>Spermatophyta</taxon>
        <taxon>Magnoliopsida</taxon>
        <taxon>Liliopsida</taxon>
        <taxon>Asparagales</taxon>
        <taxon>Orchidaceae</taxon>
        <taxon>Vanilloideae</taxon>
        <taxon>Vanilleae</taxon>
        <taxon>Vanilla</taxon>
    </lineage>
</organism>
<gene>
    <name evidence="4" type="ORF">HPP92_025645</name>
</gene>
<sequence>MATVAGLSLSWPFIMDEEDIKAIARLFASMGDSYVELIATVAKQIYHTIGSEESMQLLMPLLELLHTLTRRIFNDIQLWHHLQLHLTSRLVFRVEFCQNYDELSEEDYKDFTHIRYAVSEVLADATSFGREETLRVLFMMLVKAVELAVRIKITVGNSIEAALYCIRSLYPLISPQEVVILPSEVPPEQAKKALELLCLPTVTHYKFAILV</sequence>
<dbReference type="Proteomes" id="UP000636800">
    <property type="component" value="Unassembled WGS sequence"/>
</dbReference>
<name>A0A835UB86_VANPL</name>
<keyword evidence="2" id="KW-0813">Transport</keyword>
<comment type="subcellular location">
    <subcellularLocation>
        <location evidence="1">Nucleus</location>
    </subcellularLocation>
</comment>
<dbReference type="EMBL" id="JADCNL010000014">
    <property type="protein sequence ID" value="KAG0452981.1"/>
    <property type="molecule type" value="Genomic_DNA"/>
</dbReference>